<sequence>MRIKKRFLKLKRNATIVLSLVIVSVGCVTETQSQVKAQRLALLDQGFSKSKVTAYKDYSFDSANLPIGIKNIEQADPTEFNIKVYITNNKGCKFIYIKSKDGIKDQQAESGSFKAYLSDKNVLLRASCKGKESNIDYKIITKVNGIEYNRIGNLSYRAEASEF</sequence>
<name>A0AAE6YJ01_9GAMM</name>
<evidence type="ECO:0000313" key="1">
    <source>
        <dbReference type="EMBL" id="QIV96578.1"/>
    </source>
</evidence>
<dbReference type="Proteomes" id="UP000502004">
    <property type="component" value="Chromosome"/>
</dbReference>
<proteinExistence type="predicted"/>
<protein>
    <recommendedName>
        <fullName evidence="3">Lipoprotein</fullName>
    </recommendedName>
</protein>
<dbReference type="RefSeq" id="WP_133941882.1">
    <property type="nucleotide sequence ID" value="NZ_CP038241.1"/>
</dbReference>
<gene>
    <name evidence="1" type="ORF">E4K63_06955</name>
</gene>
<dbReference type="AlphaFoldDB" id="A0AAE6YJ01"/>
<dbReference type="KEGG" id="aii:E4K63_06955"/>
<organism evidence="1 2">
    <name type="scientific">Allofrancisella inopinata</name>
    <dbReference type="NCBI Taxonomy" id="1085647"/>
    <lineage>
        <taxon>Bacteria</taxon>
        <taxon>Pseudomonadati</taxon>
        <taxon>Pseudomonadota</taxon>
        <taxon>Gammaproteobacteria</taxon>
        <taxon>Thiotrichales</taxon>
        <taxon>Francisellaceae</taxon>
        <taxon>Allofrancisella</taxon>
    </lineage>
</organism>
<dbReference type="PROSITE" id="PS51257">
    <property type="entry name" value="PROKAR_LIPOPROTEIN"/>
    <property type="match status" value="1"/>
</dbReference>
<accession>A0AAE6YJ01</accession>
<dbReference type="EMBL" id="CP038241">
    <property type="protein sequence ID" value="QIV96578.1"/>
    <property type="molecule type" value="Genomic_DNA"/>
</dbReference>
<reference evidence="1 2" key="1">
    <citation type="submission" date="2019-03" db="EMBL/GenBank/DDBJ databases">
        <title>Complete Genome Sequence of Allofrancisella inopinata Strain SYSU YG23 Isolated from Water-Cooling Systems in China.</title>
        <authorList>
            <person name="Ohrman C."/>
            <person name="Uneklint I."/>
            <person name="Sjodin A."/>
        </authorList>
    </citation>
    <scope>NUCLEOTIDE SEQUENCE [LARGE SCALE GENOMIC DNA]</scope>
    <source>
        <strain evidence="1 2">SYSU YG23</strain>
    </source>
</reference>
<evidence type="ECO:0008006" key="3">
    <source>
        <dbReference type="Google" id="ProtNLM"/>
    </source>
</evidence>
<keyword evidence="2" id="KW-1185">Reference proteome</keyword>
<evidence type="ECO:0000313" key="2">
    <source>
        <dbReference type="Proteomes" id="UP000502004"/>
    </source>
</evidence>